<dbReference type="AlphaFoldDB" id="A0A396HIE2"/>
<accession>A0A396HIE2</accession>
<reference evidence="3" key="1">
    <citation type="journal article" date="2018" name="Nat. Plants">
        <title>Whole-genome landscape of Medicago truncatula symbiotic genes.</title>
        <authorList>
            <person name="Pecrix Y."/>
            <person name="Staton S.E."/>
            <person name="Sallet E."/>
            <person name="Lelandais-Briere C."/>
            <person name="Moreau S."/>
            <person name="Carrere S."/>
            <person name="Blein T."/>
            <person name="Jardinaud M.F."/>
            <person name="Latrasse D."/>
            <person name="Zouine M."/>
            <person name="Zahm M."/>
            <person name="Kreplak J."/>
            <person name="Mayjonade B."/>
            <person name="Satge C."/>
            <person name="Perez M."/>
            <person name="Cauet S."/>
            <person name="Marande W."/>
            <person name="Chantry-Darmon C."/>
            <person name="Lopez-Roques C."/>
            <person name="Bouchez O."/>
            <person name="Berard A."/>
            <person name="Debelle F."/>
            <person name="Munos S."/>
            <person name="Bendahmane A."/>
            <person name="Berges H."/>
            <person name="Niebel A."/>
            <person name="Buitink J."/>
            <person name="Frugier F."/>
            <person name="Benhamed M."/>
            <person name="Crespi M."/>
            <person name="Gouzy J."/>
            <person name="Gamas P."/>
        </authorList>
    </citation>
    <scope>NUCLEOTIDE SEQUENCE [LARGE SCALE GENOMIC DNA]</scope>
    <source>
        <strain evidence="3">cv. Jemalong A17</strain>
    </source>
</reference>
<evidence type="ECO:0008006" key="4">
    <source>
        <dbReference type="Google" id="ProtNLM"/>
    </source>
</evidence>
<dbReference type="Gramene" id="rna37865">
    <property type="protein sequence ID" value="RHN53102.1"/>
    <property type="gene ID" value="gene37865"/>
</dbReference>
<protein>
    <recommendedName>
        <fullName evidence="4">Protein kinase domain-containing protein</fullName>
    </recommendedName>
</protein>
<evidence type="ECO:0000256" key="1">
    <source>
        <dbReference type="SAM" id="Phobius"/>
    </source>
</evidence>
<evidence type="ECO:0000313" key="3">
    <source>
        <dbReference type="Proteomes" id="UP000265566"/>
    </source>
</evidence>
<dbReference type="EMBL" id="PSQE01000006">
    <property type="protein sequence ID" value="RHN53102.1"/>
    <property type="molecule type" value="Genomic_DNA"/>
</dbReference>
<keyword evidence="1" id="KW-1133">Transmembrane helix</keyword>
<name>A0A396HIE2_MEDTR</name>
<keyword evidence="1" id="KW-0472">Membrane</keyword>
<organism evidence="2 3">
    <name type="scientific">Medicago truncatula</name>
    <name type="common">Barrel medic</name>
    <name type="synonym">Medicago tribuloides</name>
    <dbReference type="NCBI Taxonomy" id="3880"/>
    <lineage>
        <taxon>Eukaryota</taxon>
        <taxon>Viridiplantae</taxon>
        <taxon>Streptophyta</taxon>
        <taxon>Embryophyta</taxon>
        <taxon>Tracheophyta</taxon>
        <taxon>Spermatophyta</taxon>
        <taxon>Magnoliopsida</taxon>
        <taxon>eudicotyledons</taxon>
        <taxon>Gunneridae</taxon>
        <taxon>Pentapetalae</taxon>
        <taxon>rosids</taxon>
        <taxon>fabids</taxon>
        <taxon>Fabales</taxon>
        <taxon>Fabaceae</taxon>
        <taxon>Papilionoideae</taxon>
        <taxon>50 kb inversion clade</taxon>
        <taxon>NPAAA clade</taxon>
        <taxon>Hologalegina</taxon>
        <taxon>IRL clade</taxon>
        <taxon>Trifolieae</taxon>
        <taxon>Medicago</taxon>
    </lineage>
</organism>
<dbReference type="Proteomes" id="UP000265566">
    <property type="component" value="Chromosome 6"/>
</dbReference>
<evidence type="ECO:0000313" key="2">
    <source>
        <dbReference type="EMBL" id="RHN53102.1"/>
    </source>
</evidence>
<proteinExistence type="predicted"/>
<comment type="caution">
    <text evidence="2">The sequence shown here is derived from an EMBL/GenBank/DDBJ whole genome shotgun (WGS) entry which is preliminary data.</text>
</comment>
<gene>
    <name evidence="2" type="ORF">MtrunA17_Chr6g0487811</name>
</gene>
<sequence>MQATYKIVDFGISKMFKNTDNGNAESAMVLIDPALVLIQMIILHFIMSVLQSQPKIAHLTINVIIRECI</sequence>
<feature type="transmembrane region" description="Helical" evidence="1">
    <location>
        <begin position="27"/>
        <end position="50"/>
    </location>
</feature>
<keyword evidence="1" id="KW-0812">Transmembrane</keyword>